<feature type="domain" description="LIM zinc-binding" evidence="8">
    <location>
        <begin position="445"/>
        <end position="506"/>
    </location>
</feature>
<feature type="region of interest" description="Disordered" evidence="6">
    <location>
        <begin position="900"/>
        <end position="922"/>
    </location>
</feature>
<keyword evidence="4 5" id="KW-0440">LIM domain</keyword>
<evidence type="ECO:0000256" key="2">
    <source>
        <dbReference type="ARBA" id="ARBA00022737"/>
    </source>
</evidence>
<dbReference type="PROSITE" id="PS00478">
    <property type="entry name" value="LIM_DOMAIN_1"/>
    <property type="match status" value="1"/>
</dbReference>
<keyword evidence="9" id="KW-1185">Reference proteome</keyword>
<dbReference type="PANTHER" id="PTHR24207">
    <property type="entry name" value="ZYX102 PROTEIN"/>
    <property type="match status" value="1"/>
</dbReference>
<dbReference type="Pfam" id="PF00412">
    <property type="entry name" value="LIM"/>
    <property type="match status" value="2"/>
</dbReference>
<dbReference type="WBParaSite" id="maker-uti_cns_0001610-snap-gene-0.49-mRNA-1">
    <property type="protein sequence ID" value="maker-uti_cns_0001610-snap-gene-0.49-mRNA-1"/>
    <property type="gene ID" value="maker-uti_cns_0001610-snap-gene-0.49"/>
</dbReference>
<dbReference type="SMART" id="SM00132">
    <property type="entry name" value="LIM"/>
    <property type="match status" value="2"/>
</dbReference>
<dbReference type="PANTHER" id="PTHR24207:SF1">
    <property type="entry name" value="FILAMIN-BINDING LIM PROTEIN 1"/>
    <property type="match status" value="1"/>
</dbReference>
<dbReference type="CDD" id="cd08368">
    <property type="entry name" value="LIM"/>
    <property type="match status" value="1"/>
</dbReference>
<evidence type="ECO:0000256" key="4">
    <source>
        <dbReference type="ARBA" id="ARBA00023038"/>
    </source>
</evidence>
<evidence type="ECO:0000256" key="5">
    <source>
        <dbReference type="PROSITE-ProRule" id="PRU00125"/>
    </source>
</evidence>
<evidence type="ECO:0000256" key="1">
    <source>
        <dbReference type="ARBA" id="ARBA00022723"/>
    </source>
</evidence>
<dbReference type="SUPFAM" id="SSF57716">
    <property type="entry name" value="Glucocorticoid receptor-like (DNA-binding domain)"/>
    <property type="match status" value="2"/>
</dbReference>
<dbReference type="GO" id="GO:0031005">
    <property type="term" value="F:filamin binding"/>
    <property type="evidence" value="ECO:0007669"/>
    <property type="project" value="TreeGrafter"/>
</dbReference>
<reference evidence="10" key="1">
    <citation type="submission" date="2016-11" db="UniProtKB">
        <authorList>
            <consortium name="WormBaseParasite"/>
        </authorList>
    </citation>
    <scope>IDENTIFICATION</scope>
</reference>
<dbReference type="GO" id="GO:0001725">
    <property type="term" value="C:stress fiber"/>
    <property type="evidence" value="ECO:0007669"/>
    <property type="project" value="TreeGrafter"/>
</dbReference>
<dbReference type="Gene3D" id="2.10.110.10">
    <property type="entry name" value="Cysteine Rich Protein"/>
    <property type="match status" value="3"/>
</dbReference>
<keyword evidence="3 5" id="KW-0862">Zinc</keyword>
<keyword evidence="1 5" id="KW-0479">Metal-binding</keyword>
<dbReference type="AlphaFoldDB" id="A0A1I8GD88"/>
<evidence type="ECO:0000256" key="3">
    <source>
        <dbReference type="ARBA" id="ARBA00022833"/>
    </source>
</evidence>
<name>A0A1I8GD88_9PLAT</name>
<dbReference type="GO" id="GO:0098609">
    <property type="term" value="P:cell-cell adhesion"/>
    <property type="evidence" value="ECO:0007669"/>
    <property type="project" value="TreeGrafter"/>
</dbReference>
<keyword evidence="7" id="KW-0732">Signal</keyword>
<dbReference type="GO" id="GO:0046872">
    <property type="term" value="F:metal ion binding"/>
    <property type="evidence" value="ECO:0007669"/>
    <property type="project" value="UniProtKB-KW"/>
</dbReference>
<evidence type="ECO:0000313" key="10">
    <source>
        <dbReference type="WBParaSite" id="maker-uti_cns_0001610-snap-gene-0.49-mRNA-1"/>
    </source>
</evidence>
<dbReference type="PROSITE" id="PS50023">
    <property type="entry name" value="LIM_DOMAIN_2"/>
    <property type="match status" value="2"/>
</dbReference>
<evidence type="ECO:0000256" key="6">
    <source>
        <dbReference type="SAM" id="MobiDB-lite"/>
    </source>
</evidence>
<evidence type="ECO:0000259" key="8">
    <source>
        <dbReference type="PROSITE" id="PS50023"/>
    </source>
</evidence>
<evidence type="ECO:0000313" key="9">
    <source>
        <dbReference type="Proteomes" id="UP000095280"/>
    </source>
</evidence>
<proteinExistence type="predicted"/>
<dbReference type="InterPro" id="IPR001781">
    <property type="entry name" value="Znf_LIM"/>
</dbReference>
<feature type="compositionally biased region" description="Low complexity" evidence="6">
    <location>
        <begin position="900"/>
        <end position="917"/>
    </location>
</feature>
<dbReference type="Proteomes" id="UP000095280">
    <property type="component" value="Unplaced"/>
</dbReference>
<evidence type="ECO:0000256" key="7">
    <source>
        <dbReference type="SAM" id="SignalP"/>
    </source>
</evidence>
<organism evidence="9 10">
    <name type="scientific">Macrostomum lignano</name>
    <dbReference type="NCBI Taxonomy" id="282301"/>
    <lineage>
        <taxon>Eukaryota</taxon>
        <taxon>Metazoa</taxon>
        <taxon>Spiralia</taxon>
        <taxon>Lophotrochozoa</taxon>
        <taxon>Platyhelminthes</taxon>
        <taxon>Rhabditophora</taxon>
        <taxon>Macrostomorpha</taxon>
        <taxon>Macrostomida</taxon>
        <taxon>Macrostomidae</taxon>
        <taxon>Macrostomum</taxon>
    </lineage>
</organism>
<dbReference type="GO" id="GO:0005925">
    <property type="term" value="C:focal adhesion"/>
    <property type="evidence" value="ECO:0007669"/>
    <property type="project" value="TreeGrafter"/>
</dbReference>
<keyword evidence="2" id="KW-0677">Repeat</keyword>
<accession>A0A1I8GD88</accession>
<sequence>MATPLTPSIFCWNSLLAAFMLAIMEPTLPNNRGKDQHTDKEVGRHEGVLQIEHRGAESLLWCCTALPETAGRRRLVAGRPRRRCRGPGLWRWRRKGKAFQWMITRMYSTSCSTLNRIGSDASVSISSAAVRAAASAAAAGARLAKSPMPNFCKKLSAFSSPSSSSTPRLPLRRVGAGRAQLLRNRADLANLPRAVSTGCCGSVGSGGGDSASGMALRPLCRICFQGGGGSFRSCGVALQKQQTDKKVELKFDLTADPGNPEAVMQHHPTPSAGHSKLYTLASVFNEKAPPDYTKISALYPQRQQDESYRYKPAGGGGGGIVLVSPHPTGASQGSISIPVSVQRRLQISESQASTGAASPSATLAGGGGSGAVMTMSLYDGVTSSGELVSNYLEGGGPPQPQPLMMSAAAARRANAAAAAAAAAAASAVEVGDPNAMVGDESEDEPVCFRCRRCLPAGLALQLAALNAFFHPYCFLCYQCQAPLTQTSSFYHAAGRLLCEGCVNDALEMCDACRQPVTERILRALGKPYHPACFRCTQCRRKLDGQGFTVDVHNRVLCLDDFHRKYAPRCAACRQPITPARGQTETRRVLVDNQSYHPEDHQSAALHLGSGGFNSCGIAGRVSHQRGQRVLGRVVTDSVVRLDVAAEKSLGKRLQAGLVPPMAGQVEHHRGVDAAWMVEPQGVQVAVKRMANQDGVGREQLGQLILRIQAEHWRARAGWLVGRQAGLVVRPGLGAAAAAAAQARHRVVLVQQLHGGEQQLSAREPVPVRWLAGCGLPLLYEGCGQLVLVSLGEHQSSYRRIAAHLSGKAACFSGGSTRVPMLMSERAAGEASPAAAAVEPPVQQQLPVSESHRLQRQAEQVRAYPVRIGVRRHQPHRLRAFEGVGHCTSASTNLGNFRPLASSSSLSSGSESESLSEAQPGNSGWTADCGCVAIKKARWLGWRRCR</sequence>
<protein>
    <submittedName>
        <fullName evidence="10">LIM zinc-binding domain-containing protein</fullName>
    </submittedName>
</protein>
<feature type="chain" id="PRO_5009319337" evidence="7">
    <location>
        <begin position="30"/>
        <end position="945"/>
    </location>
</feature>
<feature type="domain" description="LIM zinc-binding" evidence="8">
    <location>
        <begin position="507"/>
        <end position="567"/>
    </location>
</feature>
<feature type="signal peptide" evidence="7">
    <location>
        <begin position="1"/>
        <end position="29"/>
    </location>
</feature>